<dbReference type="Proteomes" id="UP001056384">
    <property type="component" value="Chromosome 6"/>
</dbReference>
<dbReference type="InterPro" id="IPR010730">
    <property type="entry name" value="HET"/>
</dbReference>
<dbReference type="PANTHER" id="PTHR33112:SF16">
    <property type="entry name" value="HETEROKARYON INCOMPATIBILITY DOMAIN-CONTAINING PROTEIN"/>
    <property type="match status" value="1"/>
</dbReference>
<organism evidence="2 3">
    <name type="scientific">Septoria linicola</name>
    <dbReference type="NCBI Taxonomy" id="215465"/>
    <lineage>
        <taxon>Eukaryota</taxon>
        <taxon>Fungi</taxon>
        <taxon>Dikarya</taxon>
        <taxon>Ascomycota</taxon>
        <taxon>Pezizomycotina</taxon>
        <taxon>Dothideomycetes</taxon>
        <taxon>Dothideomycetidae</taxon>
        <taxon>Mycosphaerellales</taxon>
        <taxon>Mycosphaerellaceae</taxon>
        <taxon>Septoria</taxon>
    </lineage>
</organism>
<dbReference type="Pfam" id="PF06985">
    <property type="entry name" value="HET"/>
    <property type="match status" value="1"/>
</dbReference>
<dbReference type="EMBL" id="CP099423">
    <property type="protein sequence ID" value="USW54066.1"/>
    <property type="molecule type" value="Genomic_DNA"/>
</dbReference>
<protein>
    <submittedName>
        <fullName evidence="2">Heterokaryon incompatibility</fullName>
    </submittedName>
</protein>
<sequence length="675" mass="75263">MAQVKGTVSALCDTCRSLDFEVMAKPVEGIRYDGKAYDTRMQVHCRSFAALVQSAKTCDLCALIMEAYVQSESNKRSYHDLEGEEFVQRVHERDHDEDAEYADPSKHVWQIGLSGGNGTCENLYADVWPVAPSKWKPINWPPPGIKQLLGAFVVQGRVLTDKTRSLGLFGFHIGRISRLDSDVNVSTGSESGWVRIATEAGGPSFIGKSGRWVALSYCWGGAPPLTTAATYERNLESLPLKELPQLFQDAIQIVRELGLKWLWIDTLCIIQGDKADWERECGRMRTVYEHSALTLSAPAASSPDGTFLHSRPSTPQCWFRFRDHTLSAAIPSICPSSIDQGVPKQENSVLSQRGWVLQERLLAPRILYFGEDQMYMECRTADRFETLASDMPTDWANGPVSKSLFNEAGITPNPSEAGINTRELWRRLVKTFCTCDLTGPMDRLPALSGLAQRMALELQQDTYLAGLWSGGLVKDLAWFRDPHSQMSKKPAVPEYRAPSWSWAAQDMEVHFDDHVILSEDGHETFEVIESQVSSVGLDSFGQVSEGRLKVKARVMALELIPASHRAGSDTSNFAVPSDLADYWPDDQSLWSSNNVPWSEKITAPCILLRAACTGKTSCSCSGLALEEVGGQPGVYRRIGYIRDSSWKFDSRTTGWLRTSKLKEWLEIERTTLTLI</sequence>
<evidence type="ECO:0000259" key="1">
    <source>
        <dbReference type="Pfam" id="PF06985"/>
    </source>
</evidence>
<dbReference type="AlphaFoldDB" id="A0A9Q9AYF9"/>
<reference evidence="2" key="1">
    <citation type="submission" date="2022-06" db="EMBL/GenBank/DDBJ databases">
        <title>Complete genome sequences of two strains of the flax pathogen Septoria linicola.</title>
        <authorList>
            <person name="Lapalu N."/>
            <person name="Simon A."/>
            <person name="Demenou B."/>
            <person name="Paumier D."/>
            <person name="Guillot M.-P."/>
            <person name="Gout L."/>
            <person name="Valade R."/>
        </authorList>
    </citation>
    <scope>NUCLEOTIDE SEQUENCE</scope>
    <source>
        <strain evidence="2">SE15195</strain>
    </source>
</reference>
<accession>A0A9Q9AYF9</accession>
<keyword evidence="3" id="KW-1185">Reference proteome</keyword>
<name>A0A9Q9AYF9_9PEZI</name>
<evidence type="ECO:0000313" key="3">
    <source>
        <dbReference type="Proteomes" id="UP001056384"/>
    </source>
</evidence>
<dbReference type="PANTHER" id="PTHR33112">
    <property type="entry name" value="DOMAIN PROTEIN, PUTATIVE-RELATED"/>
    <property type="match status" value="1"/>
</dbReference>
<proteinExistence type="predicted"/>
<gene>
    <name evidence="2" type="ORF">Slin15195_G073850</name>
</gene>
<feature type="domain" description="Heterokaryon incompatibility" evidence="1">
    <location>
        <begin position="212"/>
        <end position="359"/>
    </location>
</feature>
<evidence type="ECO:0000313" key="2">
    <source>
        <dbReference type="EMBL" id="USW54066.1"/>
    </source>
</evidence>